<evidence type="ECO:0000259" key="4">
    <source>
        <dbReference type="PROSITE" id="PS50893"/>
    </source>
</evidence>
<dbReference type="PROSITE" id="PS50893">
    <property type="entry name" value="ABC_TRANSPORTER_2"/>
    <property type="match status" value="1"/>
</dbReference>
<dbReference type="SUPFAM" id="SSF52540">
    <property type="entry name" value="P-loop containing nucleoside triphosphate hydrolases"/>
    <property type="match status" value="1"/>
</dbReference>
<organism evidence="5 6">
    <name type="scientific">Stenotrophomonas aracearum</name>
    <dbReference type="NCBI Taxonomy" id="3003272"/>
    <lineage>
        <taxon>Bacteria</taxon>
        <taxon>Pseudomonadati</taxon>
        <taxon>Pseudomonadota</taxon>
        <taxon>Gammaproteobacteria</taxon>
        <taxon>Lysobacterales</taxon>
        <taxon>Lysobacteraceae</taxon>
        <taxon>Stenotrophomonas</taxon>
    </lineage>
</organism>
<gene>
    <name evidence="5" type="ORF">PDM28_03025</name>
</gene>
<name>A0ABY9YFT1_9GAMM</name>
<dbReference type="Proteomes" id="UP001305421">
    <property type="component" value="Chromosome"/>
</dbReference>
<evidence type="ECO:0000313" key="6">
    <source>
        <dbReference type="Proteomes" id="UP001305421"/>
    </source>
</evidence>
<keyword evidence="6" id="KW-1185">Reference proteome</keyword>
<dbReference type="Gene3D" id="3.40.50.300">
    <property type="entry name" value="P-loop containing nucleotide triphosphate hydrolases"/>
    <property type="match status" value="1"/>
</dbReference>
<evidence type="ECO:0000313" key="5">
    <source>
        <dbReference type="EMBL" id="WNH49325.1"/>
    </source>
</evidence>
<proteinExistence type="predicted"/>
<accession>A0ABY9YFT1</accession>
<keyword evidence="2" id="KW-0547">Nucleotide-binding</keyword>
<dbReference type="PROSITE" id="PS00211">
    <property type="entry name" value="ABC_TRANSPORTER_1"/>
    <property type="match status" value="1"/>
</dbReference>
<keyword evidence="1" id="KW-0813">Transport</keyword>
<evidence type="ECO:0000256" key="3">
    <source>
        <dbReference type="ARBA" id="ARBA00022840"/>
    </source>
</evidence>
<dbReference type="EMBL" id="CP115543">
    <property type="protein sequence ID" value="WNH49325.1"/>
    <property type="molecule type" value="Genomic_DNA"/>
</dbReference>
<dbReference type="SMART" id="SM00382">
    <property type="entry name" value="AAA"/>
    <property type="match status" value="1"/>
</dbReference>
<sequence>MTTTAAPEQDTRTELADEQGLAIRVRGLTNRFGSQVVHDGLDLDVRRGEILGVVGGSGTGKSVLMRSILGLRHPDEGQIEVLGVDARSDNRADRLHIERNTGVLFQDGALFSSMTVGENVQVPLKEHHGELPERWHYELALLKVKLAGLPADAINKLPSQLSGGMRKRAGLARALALDPPLLFLDEPTAGLDPIGAAAFDRLIKTLQEALGLTVMLITHDLDTLYAICDRVAVLADRKVIANAPLHEIEQLDHPWIQEYFHGPRARAARDAKQKSE</sequence>
<dbReference type="CDD" id="cd03261">
    <property type="entry name" value="ABC_Org_Solvent_Resistant"/>
    <property type="match status" value="1"/>
</dbReference>
<dbReference type="PANTHER" id="PTHR43023:SF3">
    <property type="entry name" value="PROTEIN TRIGALACTOSYLDIACYLGLYCEROL 3, CHLOROPLASTIC"/>
    <property type="match status" value="1"/>
</dbReference>
<evidence type="ECO:0000256" key="2">
    <source>
        <dbReference type="ARBA" id="ARBA00022741"/>
    </source>
</evidence>
<dbReference type="InterPro" id="IPR017871">
    <property type="entry name" value="ABC_transporter-like_CS"/>
</dbReference>
<reference evidence="5 6" key="1">
    <citation type="submission" date="2022-12" db="EMBL/GenBank/DDBJ databases">
        <title>Two new species, Stenotrophomonas aracearum and Stenotrophomonas oahuensis, isolated from Anthurium (Araceae family) in Hawaii.</title>
        <authorList>
            <person name="Chunag S.C."/>
            <person name="Dobhal S."/>
            <person name="Alvarez A."/>
            <person name="Arif M."/>
        </authorList>
    </citation>
    <scope>NUCLEOTIDE SEQUENCE [LARGE SCALE GENOMIC DNA]</scope>
    <source>
        <strain evidence="5 6">A5588</strain>
    </source>
</reference>
<dbReference type="Pfam" id="PF00005">
    <property type="entry name" value="ABC_tran"/>
    <property type="match status" value="1"/>
</dbReference>
<feature type="domain" description="ABC transporter" evidence="4">
    <location>
        <begin position="23"/>
        <end position="261"/>
    </location>
</feature>
<protein>
    <submittedName>
        <fullName evidence="5">ABC transporter ATP-binding protein</fullName>
    </submittedName>
</protein>
<dbReference type="RefSeq" id="WP_311183787.1">
    <property type="nucleotide sequence ID" value="NZ_CP115543.1"/>
</dbReference>
<dbReference type="GO" id="GO:0005524">
    <property type="term" value="F:ATP binding"/>
    <property type="evidence" value="ECO:0007669"/>
    <property type="project" value="UniProtKB-KW"/>
</dbReference>
<keyword evidence="3 5" id="KW-0067">ATP-binding</keyword>
<dbReference type="InterPro" id="IPR027417">
    <property type="entry name" value="P-loop_NTPase"/>
</dbReference>
<dbReference type="InterPro" id="IPR003593">
    <property type="entry name" value="AAA+_ATPase"/>
</dbReference>
<evidence type="ECO:0000256" key="1">
    <source>
        <dbReference type="ARBA" id="ARBA00022448"/>
    </source>
</evidence>
<dbReference type="InterPro" id="IPR003439">
    <property type="entry name" value="ABC_transporter-like_ATP-bd"/>
</dbReference>
<dbReference type="PANTHER" id="PTHR43023">
    <property type="entry name" value="PROTEIN TRIGALACTOSYLDIACYLGLYCEROL 3, CHLOROPLASTIC"/>
    <property type="match status" value="1"/>
</dbReference>